<dbReference type="EMBL" id="MBRJ01000045">
    <property type="protein sequence ID" value="OHX43891.1"/>
    <property type="molecule type" value="Genomic_DNA"/>
</dbReference>
<feature type="domain" description="Concentrative nucleoside transporter C-terminal" evidence="9">
    <location>
        <begin position="196"/>
        <end position="402"/>
    </location>
</feature>
<accession>A0ABX3CM02</accession>
<dbReference type="Pfam" id="PF07670">
    <property type="entry name" value="Gate"/>
    <property type="match status" value="1"/>
</dbReference>
<dbReference type="Pfam" id="PF01773">
    <property type="entry name" value="Nucleos_tra2_N"/>
    <property type="match status" value="1"/>
</dbReference>
<comment type="subcellular location">
    <subcellularLocation>
        <location evidence="1">Cell membrane</location>
        <topology evidence="1">Multi-pass membrane protein</topology>
    </subcellularLocation>
</comment>
<name>A0ABX3CM02_9BACI</name>
<dbReference type="PANTHER" id="PTHR10590:SF4">
    <property type="entry name" value="SOLUTE CARRIER FAMILY 28 MEMBER 3"/>
    <property type="match status" value="1"/>
</dbReference>
<dbReference type="InterPro" id="IPR011657">
    <property type="entry name" value="CNT_C_dom"/>
</dbReference>
<proteinExistence type="inferred from homology"/>
<evidence type="ECO:0000256" key="2">
    <source>
        <dbReference type="ARBA" id="ARBA00009033"/>
    </source>
</evidence>
<feature type="transmembrane region" description="Helical" evidence="7">
    <location>
        <begin position="291"/>
        <end position="310"/>
    </location>
</feature>
<dbReference type="RefSeq" id="WP_071159180.1">
    <property type="nucleotide sequence ID" value="NZ_CANMJI010000004.1"/>
</dbReference>
<feature type="transmembrane region" description="Helical" evidence="7">
    <location>
        <begin position="346"/>
        <end position="370"/>
    </location>
</feature>
<comment type="caution">
    <text evidence="7">Lacks conserved residue(s) required for the propagation of feature annotation.</text>
</comment>
<dbReference type="InterPro" id="IPR002668">
    <property type="entry name" value="CNT_N_dom"/>
</dbReference>
<dbReference type="InterPro" id="IPR011642">
    <property type="entry name" value="Gate_dom"/>
</dbReference>
<feature type="transmembrane region" description="Helical" evidence="7">
    <location>
        <begin position="88"/>
        <end position="112"/>
    </location>
</feature>
<evidence type="ECO:0000256" key="6">
    <source>
        <dbReference type="ARBA" id="ARBA00023136"/>
    </source>
</evidence>
<protein>
    <recommendedName>
        <fullName evidence="7">Nucleoside permease</fullName>
    </recommendedName>
</protein>
<evidence type="ECO:0000256" key="4">
    <source>
        <dbReference type="ARBA" id="ARBA00022692"/>
    </source>
</evidence>
<keyword evidence="4 7" id="KW-0812">Transmembrane</keyword>
<feature type="transmembrane region" description="Helical" evidence="7">
    <location>
        <begin position="382"/>
        <end position="404"/>
    </location>
</feature>
<evidence type="ECO:0000256" key="5">
    <source>
        <dbReference type="ARBA" id="ARBA00022989"/>
    </source>
</evidence>
<evidence type="ECO:0000256" key="7">
    <source>
        <dbReference type="RuleBase" id="RU362018"/>
    </source>
</evidence>
<feature type="domain" description="Nucleoside transporter/FeoB GTPase Gate" evidence="10">
    <location>
        <begin position="93"/>
        <end position="187"/>
    </location>
</feature>
<dbReference type="InterPro" id="IPR008276">
    <property type="entry name" value="C_nuclsd_transpt"/>
</dbReference>
<comment type="similarity">
    <text evidence="2 7">Belongs to the concentrative nucleoside transporter (CNT) (TC 2.A.41) family.</text>
</comment>
<feature type="transmembrane region" description="Helical" evidence="7">
    <location>
        <begin position="29"/>
        <end position="49"/>
    </location>
</feature>
<keyword evidence="12" id="KW-1185">Reference proteome</keyword>
<comment type="caution">
    <text evidence="11">The sequence shown here is derived from an EMBL/GenBank/DDBJ whole genome shotgun (WGS) entry which is preliminary data.</text>
</comment>
<keyword evidence="6 7" id="KW-0472">Membrane</keyword>
<evidence type="ECO:0000259" key="10">
    <source>
        <dbReference type="Pfam" id="PF07670"/>
    </source>
</evidence>
<dbReference type="Pfam" id="PF07662">
    <property type="entry name" value="Nucleos_tra2_C"/>
    <property type="match status" value="1"/>
</dbReference>
<evidence type="ECO:0000313" key="12">
    <source>
        <dbReference type="Proteomes" id="UP000180194"/>
    </source>
</evidence>
<evidence type="ECO:0000313" key="11">
    <source>
        <dbReference type="EMBL" id="OHX43891.1"/>
    </source>
</evidence>
<dbReference type="PANTHER" id="PTHR10590">
    <property type="entry name" value="SODIUM/NUCLEOSIDE COTRANSPORTER"/>
    <property type="match status" value="1"/>
</dbReference>
<evidence type="ECO:0000259" key="9">
    <source>
        <dbReference type="Pfam" id="PF07662"/>
    </source>
</evidence>
<evidence type="ECO:0000256" key="1">
    <source>
        <dbReference type="ARBA" id="ARBA00004651"/>
    </source>
</evidence>
<evidence type="ECO:0000256" key="3">
    <source>
        <dbReference type="ARBA" id="ARBA00022475"/>
    </source>
</evidence>
<sequence length="405" mass="42084">MSFIWGLLGVVTVLGIAFLLSSNRKAINLRTILGGLAIQFAFAFAVLKWELGKKVLEKMTFAVNDIVGFANEGINFLFGGLFQEGSGVGMVFAFQVLTTVIFFSSLISVLYYTGIMQIIIKVIGGGLSKLLGTSKAESMSAAANIFVGQTEAPLIVRPFLNKMTKSELFAVMTGGLASVAGSVLIGYSLLGVPLEYLLAASFMAAPAGLVLAKIMIPETEVSETTNDITIEKDTESVNVVDAAARGASVGLQLALNIGAMLLAFIALVALINGIIGFAGGLFGFENLTLETILGFVFAPLAFAVGVPWAEAVQAGGYIGQKLVLNEFVAYSAFAPEISSLSPKTVAVVSFALCGFANISSMAILLGGLGNLAPDRRNDIAKLGIRSVIAGALASLLSAAIAGMLI</sequence>
<feature type="transmembrane region" description="Helical" evidence="7">
    <location>
        <begin position="168"/>
        <end position="190"/>
    </location>
</feature>
<dbReference type="NCBIfam" id="TIGR00804">
    <property type="entry name" value="nupC"/>
    <property type="match status" value="1"/>
</dbReference>
<keyword evidence="5 7" id="KW-1133">Transmembrane helix</keyword>
<feature type="transmembrane region" description="Helical" evidence="7">
    <location>
        <begin position="253"/>
        <end position="279"/>
    </location>
</feature>
<dbReference type="Proteomes" id="UP000180194">
    <property type="component" value="Unassembled WGS sequence"/>
</dbReference>
<keyword evidence="3" id="KW-1003">Cell membrane</keyword>
<dbReference type="InterPro" id="IPR018270">
    <property type="entry name" value="C_nuclsd_transpt_met_bac"/>
</dbReference>
<keyword evidence="7" id="KW-0813">Transport</keyword>
<evidence type="ECO:0000259" key="8">
    <source>
        <dbReference type="Pfam" id="PF01773"/>
    </source>
</evidence>
<feature type="domain" description="Concentrative nucleoside transporter N-terminal" evidence="8">
    <location>
        <begin position="8"/>
        <end position="81"/>
    </location>
</feature>
<organism evidence="11 12">
    <name type="scientific">Cytobacillus oceanisediminis</name>
    <dbReference type="NCBI Taxonomy" id="665099"/>
    <lineage>
        <taxon>Bacteria</taxon>
        <taxon>Bacillati</taxon>
        <taxon>Bacillota</taxon>
        <taxon>Bacilli</taxon>
        <taxon>Bacillales</taxon>
        <taxon>Bacillaceae</taxon>
        <taxon>Cytobacillus</taxon>
    </lineage>
</organism>
<reference evidence="11 12" key="1">
    <citation type="submission" date="2016-07" db="EMBL/GenBank/DDBJ databases">
        <title>Bacillus oceanisediminis whole genome.</title>
        <authorList>
            <person name="Pal Y."/>
            <person name="Verma A."/>
            <person name="Mual P."/>
            <person name="Srinivasan K."/>
        </authorList>
    </citation>
    <scope>NUCLEOTIDE SEQUENCE [LARGE SCALE GENOMIC DNA]</scope>
    <source>
        <strain evidence="11 12">Bhandara28</strain>
    </source>
</reference>
<gene>
    <name evidence="11" type="ORF">BBV17_02780</name>
</gene>